<evidence type="ECO:0000313" key="3">
    <source>
        <dbReference type="Proteomes" id="UP000053593"/>
    </source>
</evidence>
<reference evidence="2 3" key="1">
    <citation type="submission" date="2014-04" db="EMBL/GenBank/DDBJ databases">
        <title>Evolutionary Origins and Diversification of the Mycorrhizal Mutualists.</title>
        <authorList>
            <consortium name="DOE Joint Genome Institute"/>
            <consortium name="Mycorrhizal Genomics Consortium"/>
            <person name="Kohler A."/>
            <person name="Kuo A."/>
            <person name="Nagy L.G."/>
            <person name="Floudas D."/>
            <person name="Copeland A."/>
            <person name="Barry K.W."/>
            <person name="Cichocki N."/>
            <person name="Veneault-Fourrey C."/>
            <person name="LaButti K."/>
            <person name="Lindquist E.A."/>
            <person name="Lipzen A."/>
            <person name="Lundell T."/>
            <person name="Morin E."/>
            <person name="Murat C."/>
            <person name="Riley R."/>
            <person name="Ohm R."/>
            <person name="Sun H."/>
            <person name="Tunlid A."/>
            <person name="Henrissat B."/>
            <person name="Grigoriev I.V."/>
            <person name="Hibbett D.S."/>
            <person name="Martin F."/>
        </authorList>
    </citation>
    <scope>NUCLEOTIDE SEQUENCE [LARGE SCALE GENOMIC DNA]</scope>
    <source>
        <strain evidence="2 3">FD-317 M1</strain>
    </source>
</reference>
<evidence type="ECO:0000313" key="2">
    <source>
        <dbReference type="EMBL" id="KIK52982.1"/>
    </source>
</evidence>
<name>A0A0D0C5A7_9AGAR</name>
<proteinExistence type="predicted"/>
<dbReference type="Proteomes" id="UP000053593">
    <property type="component" value="Unassembled WGS sequence"/>
</dbReference>
<gene>
    <name evidence="2" type="ORF">GYMLUDRAFT_88534</name>
</gene>
<dbReference type="OrthoDB" id="2822637at2759"/>
<protein>
    <submittedName>
        <fullName evidence="2">Uncharacterized protein</fullName>
    </submittedName>
</protein>
<organism evidence="2 3">
    <name type="scientific">Collybiopsis luxurians FD-317 M1</name>
    <dbReference type="NCBI Taxonomy" id="944289"/>
    <lineage>
        <taxon>Eukaryota</taxon>
        <taxon>Fungi</taxon>
        <taxon>Dikarya</taxon>
        <taxon>Basidiomycota</taxon>
        <taxon>Agaricomycotina</taxon>
        <taxon>Agaricomycetes</taxon>
        <taxon>Agaricomycetidae</taxon>
        <taxon>Agaricales</taxon>
        <taxon>Marasmiineae</taxon>
        <taxon>Omphalotaceae</taxon>
        <taxon>Collybiopsis</taxon>
        <taxon>Collybiopsis luxurians</taxon>
    </lineage>
</organism>
<accession>A0A0D0C5A7</accession>
<dbReference type="AlphaFoldDB" id="A0A0D0C5A7"/>
<feature type="signal peptide" evidence="1">
    <location>
        <begin position="1"/>
        <end position="23"/>
    </location>
</feature>
<sequence>MQLSNIFKALLVASACLVPSIAAGPALLDALAKKEDCCDPNFFFPCLLAENLGCDPDGEYSAPLRVPLSLNNPVQISTSAPTKMNRTALRFALVYPEPIRLFAARNM</sequence>
<evidence type="ECO:0000256" key="1">
    <source>
        <dbReference type="SAM" id="SignalP"/>
    </source>
</evidence>
<dbReference type="EMBL" id="KN834835">
    <property type="protein sequence ID" value="KIK52982.1"/>
    <property type="molecule type" value="Genomic_DNA"/>
</dbReference>
<keyword evidence="1" id="KW-0732">Signal</keyword>
<feature type="chain" id="PRO_5002207683" evidence="1">
    <location>
        <begin position="24"/>
        <end position="107"/>
    </location>
</feature>
<dbReference type="HOGENOM" id="CLU_2210366_0_0_1"/>
<keyword evidence="3" id="KW-1185">Reference proteome</keyword>